<dbReference type="InterPro" id="IPR000700">
    <property type="entry name" value="PAS-assoc_C"/>
</dbReference>
<evidence type="ECO:0000256" key="4">
    <source>
        <dbReference type="ARBA" id="ARBA00022679"/>
    </source>
</evidence>
<dbReference type="PANTHER" id="PTHR43065">
    <property type="entry name" value="SENSOR HISTIDINE KINASE"/>
    <property type="match status" value="1"/>
</dbReference>
<evidence type="ECO:0000256" key="3">
    <source>
        <dbReference type="ARBA" id="ARBA00022553"/>
    </source>
</evidence>
<evidence type="ECO:0000256" key="1">
    <source>
        <dbReference type="ARBA" id="ARBA00000085"/>
    </source>
</evidence>
<dbReference type="SUPFAM" id="SSF55785">
    <property type="entry name" value="PYP-like sensor domain (PAS domain)"/>
    <property type="match status" value="4"/>
</dbReference>
<keyword evidence="6" id="KW-0418">Kinase</keyword>
<dbReference type="SUPFAM" id="SSF55874">
    <property type="entry name" value="ATPase domain of HSP90 chaperone/DNA topoisomerase II/histidine kinase"/>
    <property type="match status" value="1"/>
</dbReference>
<dbReference type="InterPro" id="IPR004358">
    <property type="entry name" value="Sig_transdc_His_kin-like_C"/>
</dbReference>
<dbReference type="SMART" id="SM00387">
    <property type="entry name" value="HATPase_c"/>
    <property type="match status" value="1"/>
</dbReference>
<dbReference type="Gene3D" id="3.40.50.2300">
    <property type="match status" value="1"/>
</dbReference>
<dbReference type="KEGG" id="tav:G4V39_04050"/>
<dbReference type="PROSITE" id="PS50113">
    <property type="entry name" value="PAC"/>
    <property type="match status" value="2"/>
</dbReference>
<dbReference type="SUPFAM" id="SSF47384">
    <property type="entry name" value="Homodimeric domain of signal transducing histidine kinase"/>
    <property type="match status" value="1"/>
</dbReference>
<dbReference type="InterPro" id="IPR029016">
    <property type="entry name" value="GAF-like_dom_sf"/>
</dbReference>
<dbReference type="EMBL" id="CP048877">
    <property type="protein sequence ID" value="QIJ71499.1"/>
    <property type="molecule type" value="Genomic_DNA"/>
</dbReference>
<dbReference type="Proteomes" id="UP000502179">
    <property type="component" value="Chromosome"/>
</dbReference>
<dbReference type="Pfam" id="PF01590">
    <property type="entry name" value="GAF"/>
    <property type="match status" value="1"/>
</dbReference>
<keyword evidence="3" id="KW-0597">Phosphoprotein</keyword>
<dbReference type="AlphaFoldDB" id="A0A6G7PUZ5"/>
<keyword evidence="7" id="KW-0067">ATP-binding</keyword>
<organism evidence="9 10">
    <name type="scientific">Thermosulfuriphilus ammonigenes</name>
    <dbReference type="NCBI Taxonomy" id="1936021"/>
    <lineage>
        <taxon>Bacteria</taxon>
        <taxon>Pseudomonadati</taxon>
        <taxon>Thermodesulfobacteriota</taxon>
        <taxon>Thermodesulfobacteria</taxon>
        <taxon>Thermodesulfobacteriales</taxon>
        <taxon>Thermodesulfobacteriaceae</taxon>
        <taxon>Thermosulfuriphilus</taxon>
    </lineage>
</organism>
<gene>
    <name evidence="9" type="ORF">G4V39_04050</name>
</gene>
<keyword evidence="8" id="KW-0902">Two-component regulatory system</keyword>
<evidence type="ECO:0000313" key="9">
    <source>
        <dbReference type="EMBL" id="QIJ71499.1"/>
    </source>
</evidence>
<dbReference type="RefSeq" id="WP_166031718.1">
    <property type="nucleotide sequence ID" value="NZ_CP048877.1"/>
</dbReference>
<dbReference type="Pfam" id="PF00072">
    <property type="entry name" value="Response_reg"/>
    <property type="match status" value="1"/>
</dbReference>
<evidence type="ECO:0000256" key="5">
    <source>
        <dbReference type="ARBA" id="ARBA00022741"/>
    </source>
</evidence>
<dbReference type="Pfam" id="PF08448">
    <property type="entry name" value="PAS_4"/>
    <property type="match status" value="1"/>
</dbReference>
<dbReference type="SMART" id="SM00448">
    <property type="entry name" value="REC"/>
    <property type="match status" value="1"/>
</dbReference>
<dbReference type="PROSITE" id="PS50110">
    <property type="entry name" value="RESPONSE_REGULATORY"/>
    <property type="match status" value="1"/>
</dbReference>
<name>A0A6G7PUZ5_9BACT</name>
<dbReference type="PRINTS" id="PR00344">
    <property type="entry name" value="BCTRLSENSOR"/>
</dbReference>
<dbReference type="NCBIfam" id="TIGR00229">
    <property type="entry name" value="sensory_box"/>
    <property type="match status" value="2"/>
</dbReference>
<dbReference type="SUPFAM" id="SSF55781">
    <property type="entry name" value="GAF domain-like"/>
    <property type="match status" value="1"/>
</dbReference>
<dbReference type="SUPFAM" id="SSF52172">
    <property type="entry name" value="CheY-like"/>
    <property type="match status" value="1"/>
</dbReference>
<evidence type="ECO:0000313" key="10">
    <source>
        <dbReference type="Proteomes" id="UP000502179"/>
    </source>
</evidence>
<dbReference type="Pfam" id="PF13426">
    <property type="entry name" value="PAS_9"/>
    <property type="match status" value="3"/>
</dbReference>
<dbReference type="CDD" id="cd00130">
    <property type="entry name" value="PAS"/>
    <property type="match status" value="3"/>
</dbReference>
<dbReference type="Gene3D" id="1.10.287.130">
    <property type="match status" value="1"/>
</dbReference>
<dbReference type="InterPro" id="IPR036890">
    <property type="entry name" value="HATPase_C_sf"/>
</dbReference>
<dbReference type="GO" id="GO:0005524">
    <property type="term" value="F:ATP binding"/>
    <property type="evidence" value="ECO:0007669"/>
    <property type="project" value="UniProtKB-KW"/>
</dbReference>
<dbReference type="GO" id="GO:0000155">
    <property type="term" value="F:phosphorelay sensor kinase activity"/>
    <property type="evidence" value="ECO:0007669"/>
    <property type="project" value="InterPro"/>
</dbReference>
<dbReference type="InterPro" id="IPR036097">
    <property type="entry name" value="HisK_dim/P_sf"/>
</dbReference>
<keyword evidence="4" id="KW-0808">Transferase</keyword>
<accession>A0A6G7PUZ5</accession>
<dbReference type="Pfam" id="PF00512">
    <property type="entry name" value="HisKA"/>
    <property type="match status" value="1"/>
</dbReference>
<dbReference type="InterPro" id="IPR005467">
    <property type="entry name" value="His_kinase_dom"/>
</dbReference>
<sequence length="1049" mass="117923">MEHREKDDSFPPGYLAAWQSLIEGLPDPAMVIGLDFRIILANEAQARLLGRSRDEIVGEFCYRLLHGAEAPPPFCPHVLTQEKGRAQSAQFYEEPLGHVRVTVSPLKGQDGQVLAVFHLINGLDTLEKTREDLLQLEARYRAMIEGFEGFLYICSSDYRIEFMNRAMRSWLGPSGLGRPCYEVIFGQKDVCSWCPNSRVLKGETVRWEIQNPVDRRWYYVISTPISYPEGTSSVMILLLDITRRKELEDSLLKSEIKYRTLVEDVPVGLYWSTLEGEILEANQALVDLLRYPDRQSLLKANAGDLYLDQEDRHRLLRLLKSQGAVSSFETRLRTFTGQTVWVRISARLVKEGEQIFLRGAIEDIDSIKKTELALKESETRFRAISQMAPDAIVLMDKEGRIIFWNEAARRIFGYSAQEALGQELHLFLAPEKYHQRYSRAFERFKTTGQSRLSGKTLEFTAVRKDGSEFPIEVSLSLLRYQNEPVFLGIIRDISLRKRAEEEIRRRGAILEAISLAAGRFLRANIDRQTLSDVLSRLGQATLADLVLFLEIPLSGEAIFRPCCSWSPRGPSSVTLSEGPVTLGPDLWRRLKAPGSEPFWGSADHLPPREREIFRKMDISSLIFVPVLAGDRPWGVLLFGYQQTRPWSLSESEALKAAADIIGAALFRERVEQELLKMEKLRSLELLAGGIAHDFNNILTAILGNVSLAKVLDKDGRLSQILDQLEKASLQARNLTQQLLTFAKSSVPVKRREDIGRLLTETVEFSLSGSNVKARFEIAPNLWAVEVDQAQITQVIQNLVVNAKQAMPQGGTLEVRAENVLIDRGEDIPFAAGAYVRLLIRDEGVGIPADLLDKIFDPYFTTKQEGSGLGLAIVHSIVSKHGGWIEVDSVPGEGTTFAIYLPALKGQAPDREEPPETAFRGQGKVLIMDDERLVRETLGSMLEALGYEVMFARDGQEALELYQTALEAGCRFDLVIMDLTIRGGMGGRETIERLREMDPQVKAIVSSGYSDDPVMSDFRRYGFLDVVAKPYRMGELIEVLKRISPSVAAN</sequence>
<dbReference type="InterPro" id="IPR035965">
    <property type="entry name" value="PAS-like_dom_sf"/>
</dbReference>
<dbReference type="InterPro" id="IPR003661">
    <property type="entry name" value="HisK_dim/P_dom"/>
</dbReference>
<evidence type="ECO:0000256" key="2">
    <source>
        <dbReference type="ARBA" id="ARBA00012438"/>
    </source>
</evidence>
<evidence type="ECO:0000256" key="6">
    <source>
        <dbReference type="ARBA" id="ARBA00022777"/>
    </source>
</evidence>
<dbReference type="PROSITE" id="PS50109">
    <property type="entry name" value="HIS_KIN"/>
    <property type="match status" value="1"/>
</dbReference>
<dbReference type="InterPro" id="IPR011006">
    <property type="entry name" value="CheY-like_superfamily"/>
</dbReference>
<evidence type="ECO:0000256" key="7">
    <source>
        <dbReference type="ARBA" id="ARBA00022840"/>
    </source>
</evidence>
<dbReference type="Gene3D" id="3.30.565.10">
    <property type="entry name" value="Histidine kinase-like ATPase, C-terminal domain"/>
    <property type="match status" value="1"/>
</dbReference>
<comment type="catalytic activity">
    <reaction evidence="1">
        <text>ATP + protein L-histidine = ADP + protein N-phospho-L-histidine.</text>
        <dbReference type="EC" id="2.7.13.3"/>
    </reaction>
</comment>
<proteinExistence type="predicted"/>
<dbReference type="InterPro" id="IPR003018">
    <property type="entry name" value="GAF"/>
</dbReference>
<dbReference type="PROSITE" id="PS50112">
    <property type="entry name" value="PAS"/>
    <property type="match status" value="2"/>
</dbReference>
<keyword evidence="10" id="KW-1185">Reference proteome</keyword>
<dbReference type="InterPro" id="IPR001610">
    <property type="entry name" value="PAC"/>
</dbReference>
<evidence type="ECO:0000256" key="8">
    <source>
        <dbReference type="ARBA" id="ARBA00023012"/>
    </source>
</evidence>
<dbReference type="CDD" id="cd00082">
    <property type="entry name" value="HisKA"/>
    <property type="match status" value="1"/>
</dbReference>
<reference evidence="9 10" key="1">
    <citation type="submission" date="2020-02" db="EMBL/GenBank/DDBJ databases">
        <title>Genome analysis of Thermosulfuriphilus ammonigenes ST65T, an anaerobic thermophilic chemolithoautotrophic bacterium isolated from a deep-sea hydrothermal vent.</title>
        <authorList>
            <person name="Slobodkina G."/>
            <person name="Allioux M."/>
            <person name="Merkel A."/>
            <person name="Alain K."/>
            <person name="Jebbar M."/>
            <person name="Slobodkin A."/>
        </authorList>
    </citation>
    <scope>NUCLEOTIDE SEQUENCE [LARGE SCALE GENOMIC DNA]</scope>
    <source>
        <strain evidence="9 10">ST65</strain>
    </source>
</reference>
<keyword evidence="5" id="KW-0547">Nucleotide-binding</keyword>
<dbReference type="InterPro" id="IPR000014">
    <property type="entry name" value="PAS"/>
</dbReference>
<dbReference type="SMART" id="SM00091">
    <property type="entry name" value="PAS"/>
    <property type="match status" value="4"/>
</dbReference>
<dbReference type="SMART" id="SM00086">
    <property type="entry name" value="PAC"/>
    <property type="match status" value="2"/>
</dbReference>
<dbReference type="Gene3D" id="3.30.450.40">
    <property type="match status" value="1"/>
</dbReference>
<dbReference type="SMART" id="SM00388">
    <property type="entry name" value="HisKA"/>
    <property type="match status" value="1"/>
</dbReference>
<dbReference type="Pfam" id="PF02518">
    <property type="entry name" value="HATPase_c"/>
    <property type="match status" value="1"/>
</dbReference>
<dbReference type="Gene3D" id="3.30.450.20">
    <property type="entry name" value="PAS domain"/>
    <property type="match status" value="4"/>
</dbReference>
<protein>
    <recommendedName>
        <fullName evidence="2">histidine kinase</fullName>
        <ecNumber evidence="2">2.7.13.3</ecNumber>
    </recommendedName>
</protein>
<dbReference type="EC" id="2.7.13.3" evidence="2"/>
<dbReference type="InterPro" id="IPR001789">
    <property type="entry name" value="Sig_transdc_resp-reg_receiver"/>
</dbReference>
<dbReference type="PANTHER" id="PTHR43065:SF46">
    <property type="entry name" value="C4-DICARBOXYLATE TRANSPORT SENSOR PROTEIN DCTB"/>
    <property type="match status" value="1"/>
</dbReference>
<dbReference type="InterPro" id="IPR003594">
    <property type="entry name" value="HATPase_dom"/>
</dbReference>
<dbReference type="InterPro" id="IPR013656">
    <property type="entry name" value="PAS_4"/>
</dbReference>